<proteinExistence type="predicted"/>
<reference evidence="1 2" key="1">
    <citation type="submission" date="2020-06" db="EMBL/GenBank/DDBJ databases">
        <title>Transcriptomic and genomic resources for Thalictrum thalictroides and T. hernandezii: Facilitating candidate gene discovery in an emerging model plant lineage.</title>
        <authorList>
            <person name="Arias T."/>
            <person name="Riano-Pachon D.M."/>
            <person name="Di Stilio V.S."/>
        </authorList>
    </citation>
    <scope>NUCLEOTIDE SEQUENCE [LARGE SCALE GENOMIC DNA]</scope>
    <source>
        <strain evidence="2">cv. WT478/WT964</strain>
        <tissue evidence="1">Leaves</tissue>
    </source>
</reference>
<keyword evidence="2" id="KW-1185">Reference proteome</keyword>
<dbReference type="EMBL" id="JABWDY010009242">
    <property type="protein sequence ID" value="KAF5201569.1"/>
    <property type="molecule type" value="Genomic_DNA"/>
</dbReference>
<accession>A0A7J6WVZ5</accession>
<organism evidence="1 2">
    <name type="scientific">Thalictrum thalictroides</name>
    <name type="common">Rue-anemone</name>
    <name type="synonym">Anemone thalictroides</name>
    <dbReference type="NCBI Taxonomy" id="46969"/>
    <lineage>
        <taxon>Eukaryota</taxon>
        <taxon>Viridiplantae</taxon>
        <taxon>Streptophyta</taxon>
        <taxon>Embryophyta</taxon>
        <taxon>Tracheophyta</taxon>
        <taxon>Spermatophyta</taxon>
        <taxon>Magnoliopsida</taxon>
        <taxon>Ranunculales</taxon>
        <taxon>Ranunculaceae</taxon>
        <taxon>Thalictroideae</taxon>
        <taxon>Thalictrum</taxon>
    </lineage>
</organism>
<comment type="caution">
    <text evidence="1">The sequence shown here is derived from an EMBL/GenBank/DDBJ whole genome shotgun (WGS) entry which is preliminary data.</text>
</comment>
<evidence type="ECO:0000313" key="1">
    <source>
        <dbReference type="EMBL" id="KAF5201569.1"/>
    </source>
</evidence>
<dbReference type="AlphaFoldDB" id="A0A7J6WVZ5"/>
<dbReference type="Proteomes" id="UP000554482">
    <property type="component" value="Unassembled WGS sequence"/>
</dbReference>
<protein>
    <submittedName>
        <fullName evidence="1">Uncharacterized protein</fullName>
    </submittedName>
</protein>
<sequence>MTKGGKNGSKTLSMLFTHSSPTSLRALQQEELRVRLPITNDPTISCTHDPTFSINPQHCPTTPLETGGSGGFGVLGKLVGGGGGVDGAEPLGGHC</sequence>
<evidence type="ECO:0000313" key="2">
    <source>
        <dbReference type="Proteomes" id="UP000554482"/>
    </source>
</evidence>
<gene>
    <name evidence="1" type="ORF">FRX31_008844</name>
</gene>
<name>A0A7J6WVZ5_THATH</name>